<organism evidence="2 3">
    <name type="scientific">Mastigocoleus testarum BC008</name>
    <dbReference type="NCBI Taxonomy" id="371196"/>
    <lineage>
        <taxon>Bacteria</taxon>
        <taxon>Bacillati</taxon>
        <taxon>Cyanobacteriota</taxon>
        <taxon>Cyanophyceae</taxon>
        <taxon>Nostocales</taxon>
        <taxon>Hapalosiphonaceae</taxon>
        <taxon>Mastigocoleus</taxon>
    </lineage>
</organism>
<reference evidence="2 3" key="1">
    <citation type="journal article" date="2015" name="Genome Announc.">
        <title>Draft Genome of the Euendolithic (true boring) Cyanobacterium Mastigocoleus testarum strain BC008.</title>
        <authorList>
            <person name="Guida B.S."/>
            <person name="Garcia-Pichel F."/>
        </authorList>
    </citation>
    <scope>NUCLEOTIDE SEQUENCE [LARGE SCALE GENOMIC DNA]</scope>
    <source>
        <strain evidence="2 3">BC008</strain>
    </source>
</reference>
<dbReference type="RefSeq" id="WP_027846200.1">
    <property type="nucleotide sequence ID" value="NZ_LMTZ01000082.1"/>
</dbReference>
<dbReference type="AlphaFoldDB" id="A0A0V7ZUM0"/>
<keyword evidence="3" id="KW-1185">Reference proteome</keyword>
<evidence type="ECO:0000256" key="1">
    <source>
        <dbReference type="SAM" id="Phobius"/>
    </source>
</evidence>
<dbReference type="Proteomes" id="UP000053372">
    <property type="component" value="Unassembled WGS sequence"/>
</dbReference>
<feature type="transmembrane region" description="Helical" evidence="1">
    <location>
        <begin position="104"/>
        <end position="127"/>
    </location>
</feature>
<accession>A0A0V7ZUM0</accession>
<proteinExistence type="predicted"/>
<evidence type="ECO:0000313" key="3">
    <source>
        <dbReference type="Proteomes" id="UP000053372"/>
    </source>
</evidence>
<comment type="caution">
    <text evidence="2">The sequence shown here is derived from an EMBL/GenBank/DDBJ whole genome shotgun (WGS) entry which is preliminary data.</text>
</comment>
<keyword evidence="1" id="KW-0472">Membrane</keyword>
<dbReference type="OrthoDB" id="574457at2"/>
<name>A0A0V7ZUM0_9CYAN</name>
<keyword evidence="1" id="KW-1133">Transmembrane helix</keyword>
<gene>
    <name evidence="2" type="ORF">BC008_00005</name>
</gene>
<feature type="transmembrane region" description="Helical" evidence="1">
    <location>
        <begin position="7"/>
        <end position="29"/>
    </location>
</feature>
<keyword evidence="1" id="KW-0812">Transmembrane</keyword>
<feature type="transmembrane region" description="Helical" evidence="1">
    <location>
        <begin position="61"/>
        <end position="84"/>
    </location>
</feature>
<feature type="transmembrane region" description="Helical" evidence="1">
    <location>
        <begin position="35"/>
        <end position="56"/>
    </location>
</feature>
<sequence length="136" mass="15018">MKKFTNYAIIVTLFHFVVVGIHGFAHQVIPVPVSILQYLFIIPVITIAPIVAIVLLQGKSFYTGITLLFCSMLGALVFGVYNHFIVISPDHISQIPVTSWGKVFQITAFLLLISEVVGVGISLWGLINKEKESTVF</sequence>
<protein>
    <submittedName>
        <fullName evidence="2">Uncharacterized protein</fullName>
    </submittedName>
</protein>
<evidence type="ECO:0000313" key="2">
    <source>
        <dbReference type="EMBL" id="KST68065.1"/>
    </source>
</evidence>
<dbReference type="EMBL" id="LMTZ01000082">
    <property type="protein sequence ID" value="KST68065.1"/>
    <property type="molecule type" value="Genomic_DNA"/>
</dbReference>